<evidence type="ECO:0000313" key="4">
    <source>
        <dbReference type="Proteomes" id="UP000255872"/>
    </source>
</evidence>
<dbReference type="Proteomes" id="UP000255872">
    <property type="component" value="Segment"/>
</dbReference>
<dbReference type="EMBL" id="MH400309">
    <property type="protein sequence ID" value="AXF38918.1"/>
    <property type="molecule type" value="Genomic_DNA"/>
</dbReference>
<sequence length="130" mass="14827">MTPCHEWGGYCTKDGYGETRVDGRKVRVHRLEWTKHYGPIPHDKVVRHKCDNPKCFNIEHLELGTTQDNTADRVSRGRSAKGEDNGNAVLTIDIVNEIRESSMSQRKIAKTYGVSQSTVSKIKRNVTWRS</sequence>
<protein>
    <recommendedName>
        <fullName evidence="5">HNH nuclease domain-containing protein</fullName>
    </recommendedName>
</protein>
<evidence type="ECO:0008006" key="5">
    <source>
        <dbReference type="Google" id="ProtNLM"/>
    </source>
</evidence>
<dbReference type="Pfam" id="PF13392">
    <property type="entry name" value="HNH_3"/>
    <property type="match status" value="1"/>
</dbReference>
<reference evidence="3 4" key="1">
    <citation type="submission" date="2018-05" db="EMBL/GenBank/DDBJ databases">
        <title>Complete genome sequence of Escherichia coli bacteriophage Vec13.</title>
        <authorList>
            <person name="Volozhantsev N."/>
            <person name="Kislichkina A."/>
            <person name="Denisenko E."/>
            <person name="Verevkin V."/>
            <person name="Myakinina V."/>
            <person name="Krasilnikova V."/>
        </authorList>
    </citation>
    <scope>NUCLEOTIDE SEQUENCE [LARGE SCALE GENOMIC DNA]</scope>
</reference>
<dbReference type="CDD" id="cd00093">
    <property type="entry name" value="HTH_XRE"/>
    <property type="match status" value="1"/>
</dbReference>
<evidence type="ECO:0000313" key="3">
    <source>
        <dbReference type="EMBL" id="AXF38918.1"/>
    </source>
</evidence>
<dbReference type="Pfam" id="PF05225">
    <property type="entry name" value="HTH_psq"/>
    <property type="match status" value="1"/>
</dbReference>
<evidence type="ECO:0000259" key="2">
    <source>
        <dbReference type="Pfam" id="PF13392"/>
    </source>
</evidence>
<dbReference type="InterPro" id="IPR010982">
    <property type="entry name" value="Lambda_DNA-bd_dom_sf"/>
</dbReference>
<accession>A0A345AQG7</accession>
<organism evidence="3 4">
    <name type="scientific">Escherichia phage Vec13</name>
    <dbReference type="NCBI Taxonomy" id="2783859"/>
    <lineage>
        <taxon>Viruses</taxon>
        <taxon>Duplodnaviria</taxon>
        <taxon>Heunggongvirae</taxon>
        <taxon>Uroviricota</taxon>
        <taxon>Caudoviricetes</taxon>
        <taxon>Autographivirales</taxon>
        <taxon>Autotranscriptaviridae</taxon>
        <taxon>Studiervirinae</taxon>
        <taxon>Kayfunavirus</taxon>
        <taxon>Kayfunavirus Vec13</taxon>
    </lineage>
</organism>
<keyword evidence="4" id="KW-1185">Reference proteome</keyword>
<dbReference type="Gene3D" id="3.90.75.20">
    <property type="match status" value="1"/>
</dbReference>
<dbReference type="InterPro" id="IPR003615">
    <property type="entry name" value="HNH_nuc"/>
</dbReference>
<name>A0A345AQG7_9CAUD</name>
<feature type="domain" description="HNH nuclease" evidence="2">
    <location>
        <begin position="27"/>
        <end position="70"/>
    </location>
</feature>
<proteinExistence type="predicted"/>
<gene>
    <name evidence="3" type="ORF">vec13_36</name>
</gene>
<evidence type="ECO:0000259" key="1">
    <source>
        <dbReference type="Pfam" id="PF05225"/>
    </source>
</evidence>
<dbReference type="InterPro" id="IPR001387">
    <property type="entry name" value="Cro/C1-type_HTH"/>
</dbReference>
<dbReference type="Gene3D" id="1.10.260.40">
    <property type="entry name" value="lambda repressor-like DNA-binding domains"/>
    <property type="match status" value="1"/>
</dbReference>
<dbReference type="InterPro" id="IPR044925">
    <property type="entry name" value="His-Me_finger_sf"/>
</dbReference>
<dbReference type="GO" id="GO:0003677">
    <property type="term" value="F:DNA binding"/>
    <property type="evidence" value="ECO:0007669"/>
    <property type="project" value="InterPro"/>
</dbReference>
<dbReference type="SUPFAM" id="SSF54060">
    <property type="entry name" value="His-Me finger endonucleases"/>
    <property type="match status" value="1"/>
</dbReference>
<dbReference type="InterPro" id="IPR007889">
    <property type="entry name" value="HTH_Psq"/>
</dbReference>
<feature type="domain" description="HTH psq-type" evidence="1">
    <location>
        <begin position="96"/>
        <end position="124"/>
    </location>
</feature>